<name>A0A433DLY9_9FUNG</name>
<organism evidence="2 3">
    <name type="scientific">Jimgerdemannia flammicorona</name>
    <dbReference type="NCBI Taxonomy" id="994334"/>
    <lineage>
        <taxon>Eukaryota</taxon>
        <taxon>Fungi</taxon>
        <taxon>Fungi incertae sedis</taxon>
        <taxon>Mucoromycota</taxon>
        <taxon>Mucoromycotina</taxon>
        <taxon>Endogonomycetes</taxon>
        <taxon>Endogonales</taxon>
        <taxon>Endogonaceae</taxon>
        <taxon>Jimgerdemannia</taxon>
    </lineage>
</organism>
<keyword evidence="1" id="KW-0812">Transmembrane</keyword>
<sequence>MSGAGFIAAVVLVVIIDCCDVRVLIFAPKLTFATRKADPARDVVPRKRITPGVPRYDRAQDGRRIIM</sequence>
<keyword evidence="3" id="KW-1185">Reference proteome</keyword>
<dbReference type="Proteomes" id="UP000268093">
    <property type="component" value="Unassembled WGS sequence"/>
</dbReference>
<feature type="transmembrane region" description="Helical" evidence="1">
    <location>
        <begin position="6"/>
        <end position="27"/>
    </location>
</feature>
<accession>A0A433DLY9</accession>
<reference evidence="2 3" key="1">
    <citation type="journal article" date="2018" name="New Phytol.">
        <title>Phylogenomics of Endogonaceae and evolution of mycorrhizas within Mucoromycota.</title>
        <authorList>
            <person name="Chang Y."/>
            <person name="Desiro A."/>
            <person name="Na H."/>
            <person name="Sandor L."/>
            <person name="Lipzen A."/>
            <person name="Clum A."/>
            <person name="Barry K."/>
            <person name="Grigoriev I.V."/>
            <person name="Martin F.M."/>
            <person name="Stajich J.E."/>
            <person name="Smith M.E."/>
            <person name="Bonito G."/>
            <person name="Spatafora J.W."/>
        </authorList>
    </citation>
    <scope>NUCLEOTIDE SEQUENCE [LARGE SCALE GENOMIC DNA]</scope>
    <source>
        <strain evidence="2 3">GMNB39</strain>
    </source>
</reference>
<evidence type="ECO:0000313" key="3">
    <source>
        <dbReference type="Proteomes" id="UP000268093"/>
    </source>
</evidence>
<keyword evidence="1" id="KW-0472">Membrane</keyword>
<keyword evidence="1" id="KW-1133">Transmembrane helix</keyword>
<proteinExistence type="predicted"/>
<evidence type="ECO:0000256" key="1">
    <source>
        <dbReference type="SAM" id="Phobius"/>
    </source>
</evidence>
<dbReference type="EMBL" id="RBNI01000375">
    <property type="protein sequence ID" value="RUP51873.1"/>
    <property type="molecule type" value="Genomic_DNA"/>
</dbReference>
<protein>
    <submittedName>
        <fullName evidence="2">Uncharacterized protein</fullName>
    </submittedName>
</protein>
<evidence type="ECO:0000313" key="2">
    <source>
        <dbReference type="EMBL" id="RUP51873.1"/>
    </source>
</evidence>
<gene>
    <name evidence="2" type="ORF">BC936DRAFT_144994</name>
</gene>
<comment type="caution">
    <text evidence="2">The sequence shown here is derived from an EMBL/GenBank/DDBJ whole genome shotgun (WGS) entry which is preliminary data.</text>
</comment>
<dbReference type="AlphaFoldDB" id="A0A433DLY9"/>